<dbReference type="InterPro" id="IPR003820">
    <property type="entry name" value="KdpC"/>
</dbReference>
<accession>A0ABW0JDY4</accession>
<proteinExistence type="predicted"/>
<dbReference type="RefSeq" id="WP_377714559.1">
    <property type="nucleotide sequence ID" value="NZ_JBHSMP010000034.1"/>
</dbReference>
<comment type="caution">
    <text evidence="1">The sequence shown here is derived from an EMBL/GenBank/DDBJ whole genome shotgun (WGS) entry which is preliminary data.</text>
</comment>
<organism evidence="1 2">
    <name type="scientific">Paraburkholderia denitrificans</name>
    <dbReference type="NCBI Taxonomy" id="694025"/>
    <lineage>
        <taxon>Bacteria</taxon>
        <taxon>Pseudomonadati</taxon>
        <taxon>Pseudomonadota</taxon>
        <taxon>Betaproteobacteria</taxon>
        <taxon>Burkholderiales</taxon>
        <taxon>Burkholderiaceae</taxon>
        <taxon>Paraburkholderia</taxon>
    </lineage>
</organism>
<protein>
    <submittedName>
        <fullName evidence="1">Potassium-transporting ATPase subunit C</fullName>
    </submittedName>
</protein>
<sequence>MDAWAKQHPADVKQWRAANSGTPQPKAADLAVAFFTSYSVANPGTIPSVVMHKDADGKNVRAIEPVNAGSDVQSIFFDMWRQDHPDVALQSVPGDFVTASASGLDPDITLANAMFQLDRVAGAWAKDTKRDPAMVRAEIATGRVPPDTGGRSRLTTVVKRICVVPSCHLLAAAKVSTTYTRQADAVVMPR</sequence>
<evidence type="ECO:0000313" key="1">
    <source>
        <dbReference type="EMBL" id="MFC5431382.1"/>
    </source>
</evidence>
<gene>
    <name evidence="1" type="ORF">ACFPTO_21635</name>
</gene>
<evidence type="ECO:0000313" key="2">
    <source>
        <dbReference type="Proteomes" id="UP001596103"/>
    </source>
</evidence>
<dbReference type="Pfam" id="PF02669">
    <property type="entry name" value="KdpC"/>
    <property type="match status" value="1"/>
</dbReference>
<keyword evidence="2" id="KW-1185">Reference proteome</keyword>
<dbReference type="EMBL" id="JBHSMP010000034">
    <property type="protein sequence ID" value="MFC5431382.1"/>
    <property type="molecule type" value="Genomic_DNA"/>
</dbReference>
<name>A0ABW0JDY4_9BURK</name>
<dbReference type="Proteomes" id="UP001596103">
    <property type="component" value="Unassembled WGS sequence"/>
</dbReference>
<reference evidence="2" key="1">
    <citation type="journal article" date="2019" name="Int. J. Syst. Evol. Microbiol.">
        <title>The Global Catalogue of Microorganisms (GCM) 10K type strain sequencing project: providing services to taxonomists for standard genome sequencing and annotation.</title>
        <authorList>
            <consortium name="The Broad Institute Genomics Platform"/>
            <consortium name="The Broad Institute Genome Sequencing Center for Infectious Disease"/>
            <person name="Wu L."/>
            <person name="Ma J."/>
        </authorList>
    </citation>
    <scope>NUCLEOTIDE SEQUENCE [LARGE SCALE GENOMIC DNA]</scope>
    <source>
        <strain evidence="2">CCUG 56042</strain>
    </source>
</reference>